<dbReference type="GO" id="GO:0046872">
    <property type="term" value="F:metal ion binding"/>
    <property type="evidence" value="ECO:0007669"/>
    <property type="project" value="InterPro"/>
</dbReference>
<dbReference type="InterPro" id="IPR039697">
    <property type="entry name" value="Alcohol_dehydrogenase_Fe"/>
</dbReference>
<dbReference type="GO" id="GO:0004022">
    <property type="term" value="F:alcohol dehydrogenase (NAD+) activity"/>
    <property type="evidence" value="ECO:0007669"/>
    <property type="project" value="TreeGrafter"/>
</dbReference>
<comment type="caution">
    <text evidence="5">The sequence shown here is derived from an EMBL/GenBank/DDBJ whole genome shotgun (WGS) entry which is preliminary data.</text>
</comment>
<organism evidence="5 6">
    <name type="scientific">Tectimicrobiota bacterium</name>
    <dbReference type="NCBI Taxonomy" id="2528274"/>
    <lineage>
        <taxon>Bacteria</taxon>
        <taxon>Pseudomonadati</taxon>
        <taxon>Nitrospinota/Tectimicrobiota group</taxon>
        <taxon>Candidatus Tectimicrobiota</taxon>
    </lineage>
</organism>
<dbReference type="SUPFAM" id="SSF56796">
    <property type="entry name" value="Dehydroquinate synthase-like"/>
    <property type="match status" value="1"/>
</dbReference>
<feature type="domain" description="Alcohol dehydrogenase iron-type/glycerol dehydrogenase GldA" evidence="3">
    <location>
        <begin position="12"/>
        <end position="165"/>
    </location>
</feature>
<evidence type="ECO:0000259" key="4">
    <source>
        <dbReference type="Pfam" id="PF25137"/>
    </source>
</evidence>
<dbReference type="Gene3D" id="3.40.50.1970">
    <property type="match status" value="1"/>
</dbReference>
<reference evidence="5" key="1">
    <citation type="submission" date="2020-07" db="EMBL/GenBank/DDBJ databases">
        <title>Huge and variable diversity of episymbiotic CPR bacteria and DPANN archaea in groundwater ecosystems.</title>
        <authorList>
            <person name="He C.Y."/>
            <person name="Keren R."/>
            <person name="Whittaker M."/>
            <person name="Farag I.F."/>
            <person name="Doudna J."/>
            <person name="Cate J.H.D."/>
            <person name="Banfield J.F."/>
        </authorList>
    </citation>
    <scope>NUCLEOTIDE SEQUENCE</scope>
    <source>
        <strain evidence="5">NC_groundwater_1482_Ag_S-0.65um_47_24</strain>
    </source>
</reference>
<dbReference type="Pfam" id="PF00465">
    <property type="entry name" value="Fe-ADH"/>
    <property type="match status" value="1"/>
</dbReference>
<sequence>MIREYKFPLLEKVIFGAGALAQVPKEINRLGKERVFILTGQSLTTKTDLVRKLEALLENRWVGTYSGCQQHVPSHTVTEAAARAREAQADLIISFGGGSPIDTSKIVALELLGNRPQDAIPQIAISTTLSAGEFTPFAGITDEKTRVKGVRADPRIMPKIVVLDPEVTLATPTQLWVSTGMKALDHAIEALWSLNPQPVPDTLAMEAIRKLHKNLPLTVKEPKNLEARGECQVAAWMSIFGVANVGMRLSHIFGHQIGARWDVPHGITSCITIPHCMRFLAPQTLDRQMLIAQAFGIKTEGREPEEVAVEAASTVESFIDSFGLPRRLRDVGAKEEELPAVAHAVVEESAVWHRQQGAEEALLGLLRKMW</sequence>
<evidence type="ECO:0000313" key="5">
    <source>
        <dbReference type="EMBL" id="MBI4595210.1"/>
    </source>
</evidence>
<evidence type="ECO:0000256" key="1">
    <source>
        <dbReference type="ARBA" id="ARBA00007358"/>
    </source>
</evidence>
<evidence type="ECO:0000313" key="6">
    <source>
        <dbReference type="Proteomes" id="UP000772181"/>
    </source>
</evidence>
<dbReference type="InterPro" id="IPR056798">
    <property type="entry name" value="ADH_Fe_C"/>
</dbReference>
<dbReference type="PANTHER" id="PTHR11496:SF102">
    <property type="entry name" value="ALCOHOL DEHYDROGENASE 4"/>
    <property type="match status" value="1"/>
</dbReference>
<dbReference type="EMBL" id="JACQWF010000113">
    <property type="protein sequence ID" value="MBI4595210.1"/>
    <property type="molecule type" value="Genomic_DNA"/>
</dbReference>
<comment type="similarity">
    <text evidence="1">Belongs to the iron-containing alcohol dehydrogenase family.</text>
</comment>
<dbReference type="InterPro" id="IPR001670">
    <property type="entry name" value="ADH_Fe/GldA"/>
</dbReference>
<dbReference type="Proteomes" id="UP000772181">
    <property type="component" value="Unassembled WGS sequence"/>
</dbReference>
<keyword evidence="2" id="KW-0560">Oxidoreductase</keyword>
<feature type="domain" description="Fe-containing alcohol dehydrogenase-like C-terminal" evidence="4">
    <location>
        <begin position="177"/>
        <end position="360"/>
    </location>
</feature>
<proteinExistence type="inferred from homology"/>
<name>A0A933GL92_UNCTE</name>
<dbReference type="Pfam" id="PF25137">
    <property type="entry name" value="ADH_Fe_C"/>
    <property type="match status" value="1"/>
</dbReference>
<dbReference type="AlphaFoldDB" id="A0A933GL92"/>
<evidence type="ECO:0000259" key="3">
    <source>
        <dbReference type="Pfam" id="PF00465"/>
    </source>
</evidence>
<evidence type="ECO:0000256" key="2">
    <source>
        <dbReference type="ARBA" id="ARBA00023002"/>
    </source>
</evidence>
<dbReference type="Gene3D" id="1.20.1090.10">
    <property type="entry name" value="Dehydroquinate synthase-like - alpha domain"/>
    <property type="match status" value="1"/>
</dbReference>
<protein>
    <submittedName>
        <fullName evidence="5">Iron-containing alcohol dehydrogenase</fullName>
    </submittedName>
</protein>
<accession>A0A933GL92</accession>
<dbReference type="PANTHER" id="PTHR11496">
    <property type="entry name" value="ALCOHOL DEHYDROGENASE"/>
    <property type="match status" value="1"/>
</dbReference>
<dbReference type="CDD" id="cd08192">
    <property type="entry name" value="MAR-like"/>
    <property type="match status" value="1"/>
</dbReference>
<gene>
    <name evidence="5" type="ORF">HY730_02405</name>
</gene>